<name>A0A6N3ER68_CLOBU</name>
<dbReference type="CDD" id="cd13655">
    <property type="entry name" value="PBP2_oligosaccharide_1"/>
    <property type="match status" value="1"/>
</dbReference>
<evidence type="ECO:0000313" key="4">
    <source>
        <dbReference type="EMBL" id="VYU40187.1"/>
    </source>
</evidence>
<proteinExistence type="inferred from homology"/>
<dbReference type="SUPFAM" id="SSF53850">
    <property type="entry name" value="Periplasmic binding protein-like II"/>
    <property type="match status" value="1"/>
</dbReference>
<keyword evidence="3" id="KW-0732">Signal</keyword>
<sequence>MKMKKMLSILLTASIAATCMLGCGAAKETSSKASGGDSGSSGTITLKVWAPQEDQNPSDKYPNGIVPYLCDQFKEAHPEWDLKFDYGVMSEGDAAKEALKDLDQAADVYMYANDQIPMLVEAGGVAKLGGKVVDDIKANNSDSMVGSVTYNDGVYGVPYTPNTYFLYYDKSKFSDEEVKNLDTMMAKDLGDGVSNFSCTINNSWYLPAFFYAAGGQLFGADGTDNSAGTTFGDHPEVTEYLVKLNSNPKFFCEAANADGASLSKFKDGKLGAYVSGSWDAAAIKEYLGNNFGVTKLPTITLNGEQKQMKSFAGSKAVGVNPTCKNMEQAVALAAYLGGEESQKLHFTVRGYTPTWKSVTELPEVKADPIAAAQTLEINEASMTQPIVKNMNDFWSPAEALGKSITQGDITLEKAAEATKQMGDSINKK</sequence>
<evidence type="ECO:0000256" key="3">
    <source>
        <dbReference type="ARBA" id="ARBA00022729"/>
    </source>
</evidence>
<dbReference type="PANTHER" id="PTHR30061">
    <property type="entry name" value="MALTOSE-BINDING PERIPLASMIC PROTEIN"/>
    <property type="match status" value="1"/>
</dbReference>
<dbReference type="GO" id="GO:0015768">
    <property type="term" value="P:maltose transport"/>
    <property type="evidence" value="ECO:0007669"/>
    <property type="project" value="TreeGrafter"/>
</dbReference>
<dbReference type="InterPro" id="IPR006059">
    <property type="entry name" value="SBP"/>
</dbReference>
<evidence type="ECO:0000256" key="1">
    <source>
        <dbReference type="ARBA" id="ARBA00008520"/>
    </source>
</evidence>
<dbReference type="Pfam" id="PF13416">
    <property type="entry name" value="SBP_bac_8"/>
    <property type="match status" value="1"/>
</dbReference>
<accession>A0A6N3ER68</accession>
<dbReference type="AlphaFoldDB" id="A0A6N3ER68"/>
<dbReference type="EMBL" id="CACRTU010000022">
    <property type="protein sequence ID" value="VYU40187.1"/>
    <property type="molecule type" value="Genomic_DNA"/>
</dbReference>
<evidence type="ECO:0000256" key="2">
    <source>
        <dbReference type="ARBA" id="ARBA00022448"/>
    </source>
</evidence>
<dbReference type="GO" id="GO:0055052">
    <property type="term" value="C:ATP-binding cassette (ABC) transporter complex, substrate-binding subunit-containing"/>
    <property type="evidence" value="ECO:0007669"/>
    <property type="project" value="TreeGrafter"/>
</dbReference>
<dbReference type="RefSeq" id="WP_070779544.1">
    <property type="nucleotide sequence ID" value="NZ_CABIVR010000021.1"/>
</dbReference>
<dbReference type="GO" id="GO:0042956">
    <property type="term" value="P:maltodextrin transmembrane transport"/>
    <property type="evidence" value="ECO:0007669"/>
    <property type="project" value="TreeGrafter"/>
</dbReference>
<dbReference type="PANTHER" id="PTHR30061:SF50">
    <property type="entry name" value="MALTOSE_MALTODEXTRIN-BINDING PERIPLASMIC PROTEIN"/>
    <property type="match status" value="1"/>
</dbReference>
<gene>
    <name evidence="4" type="primary">cycB_2</name>
    <name evidence="4" type="ORF">CBLFYP62_02239</name>
</gene>
<keyword evidence="2" id="KW-0813">Transport</keyword>
<dbReference type="Gene3D" id="3.40.190.10">
    <property type="entry name" value="Periplasmic binding protein-like II"/>
    <property type="match status" value="2"/>
</dbReference>
<comment type="similarity">
    <text evidence="1">Belongs to the bacterial solute-binding protein 1 family.</text>
</comment>
<organism evidence="4">
    <name type="scientific">Clostridium butyricum</name>
    <dbReference type="NCBI Taxonomy" id="1492"/>
    <lineage>
        <taxon>Bacteria</taxon>
        <taxon>Bacillati</taxon>
        <taxon>Bacillota</taxon>
        <taxon>Clostridia</taxon>
        <taxon>Eubacteriales</taxon>
        <taxon>Clostridiaceae</taxon>
        <taxon>Clostridium</taxon>
    </lineage>
</organism>
<reference evidence="4" key="1">
    <citation type="submission" date="2019-11" db="EMBL/GenBank/DDBJ databases">
        <authorList>
            <person name="Feng L."/>
        </authorList>
    </citation>
    <scope>NUCLEOTIDE SEQUENCE</scope>
    <source>
        <strain evidence="4">CButyricumLFYP62</strain>
    </source>
</reference>
<dbReference type="GO" id="GO:1901982">
    <property type="term" value="F:maltose binding"/>
    <property type="evidence" value="ECO:0007669"/>
    <property type="project" value="TreeGrafter"/>
</dbReference>
<protein>
    <submittedName>
        <fullName evidence="4">Cyclodextrin-binding protein</fullName>
    </submittedName>
</protein>